<keyword evidence="2 7" id="KW-0699">rRNA-binding</keyword>
<evidence type="ECO:0000256" key="11">
    <source>
        <dbReference type="SAM" id="MobiDB-lite"/>
    </source>
</evidence>
<evidence type="ECO:0000256" key="9">
    <source>
        <dbReference type="RuleBase" id="RU004006"/>
    </source>
</evidence>
<evidence type="ECO:0000256" key="6">
    <source>
        <dbReference type="ARBA" id="ARBA00035207"/>
    </source>
</evidence>
<keyword evidence="4 7" id="KW-0689">Ribosomal protein</keyword>
<reference evidence="12 13" key="1">
    <citation type="submission" date="2020-08" db="EMBL/GenBank/DDBJ databases">
        <title>Genomic Encyclopedia of Type Strains, Phase IV (KMG-IV): sequencing the most valuable type-strain genomes for metagenomic binning, comparative biology and taxonomic classification.</title>
        <authorList>
            <person name="Goeker M."/>
        </authorList>
    </citation>
    <scope>NUCLEOTIDE SEQUENCE [LARGE SCALE GENOMIC DNA]</scope>
    <source>
        <strain evidence="12 13">DSM 12252</strain>
    </source>
</reference>
<dbReference type="AlphaFoldDB" id="A0A7W8DIP6"/>
<dbReference type="GO" id="GO:0019843">
    <property type="term" value="F:rRNA binding"/>
    <property type="evidence" value="ECO:0007669"/>
    <property type="project" value="UniProtKB-UniRule"/>
</dbReference>
<evidence type="ECO:0000256" key="2">
    <source>
        <dbReference type="ARBA" id="ARBA00022730"/>
    </source>
</evidence>
<evidence type="ECO:0000313" key="13">
    <source>
        <dbReference type="Proteomes" id="UP000590740"/>
    </source>
</evidence>
<keyword evidence="13" id="KW-1185">Reference proteome</keyword>
<evidence type="ECO:0000256" key="10">
    <source>
        <dbReference type="RuleBase" id="RU004008"/>
    </source>
</evidence>
<dbReference type="InterPro" id="IPR047867">
    <property type="entry name" value="Ribosomal_uL22_bac/org-type"/>
</dbReference>
<evidence type="ECO:0000256" key="5">
    <source>
        <dbReference type="ARBA" id="ARBA00023274"/>
    </source>
</evidence>
<dbReference type="Pfam" id="PF00237">
    <property type="entry name" value="Ribosomal_L22"/>
    <property type="match status" value="1"/>
</dbReference>
<dbReference type="Proteomes" id="UP000590740">
    <property type="component" value="Unassembled WGS sequence"/>
</dbReference>
<accession>A0A7W8DIP6</accession>
<evidence type="ECO:0000256" key="4">
    <source>
        <dbReference type="ARBA" id="ARBA00022980"/>
    </source>
</evidence>
<sequence length="146" mass="15516">MSVRSVLKYARISSQKARQVTRAITGMPVNQALSVLDFTPKKAAFLVGKTLRSAIANAENNHEQDASEFIVQSAVATPGPALSRIMPRARGSAAPIKKRMTHITVVIGAPKAEEAKAEGEKKAPKSARRSAPAKKKAAAKSKKASE</sequence>
<organism evidence="12 13">
    <name type="scientific">Prosthecobacter vanneervenii</name>
    <dbReference type="NCBI Taxonomy" id="48466"/>
    <lineage>
        <taxon>Bacteria</taxon>
        <taxon>Pseudomonadati</taxon>
        <taxon>Verrucomicrobiota</taxon>
        <taxon>Verrucomicrobiia</taxon>
        <taxon>Verrucomicrobiales</taxon>
        <taxon>Verrucomicrobiaceae</taxon>
        <taxon>Prosthecobacter</taxon>
    </lineage>
</organism>
<evidence type="ECO:0000256" key="8">
    <source>
        <dbReference type="RuleBase" id="RU004005"/>
    </source>
</evidence>
<dbReference type="HAMAP" id="MF_01331_B">
    <property type="entry name" value="Ribosomal_uL22_B"/>
    <property type="match status" value="1"/>
</dbReference>
<dbReference type="EMBL" id="JACHIG010000001">
    <property type="protein sequence ID" value="MBB5031293.1"/>
    <property type="molecule type" value="Genomic_DNA"/>
</dbReference>
<feature type="compositionally biased region" description="Basic and acidic residues" evidence="11">
    <location>
        <begin position="111"/>
        <end position="123"/>
    </location>
</feature>
<dbReference type="SUPFAM" id="SSF54843">
    <property type="entry name" value="Ribosomal protein L22"/>
    <property type="match status" value="1"/>
</dbReference>
<dbReference type="InterPro" id="IPR001063">
    <property type="entry name" value="Ribosomal_uL22"/>
</dbReference>
<dbReference type="PANTHER" id="PTHR13501">
    <property type="entry name" value="CHLOROPLAST 50S RIBOSOMAL PROTEIN L22-RELATED"/>
    <property type="match status" value="1"/>
</dbReference>
<dbReference type="RefSeq" id="WP_184338224.1">
    <property type="nucleotide sequence ID" value="NZ_JACHIG010000001.1"/>
</dbReference>
<dbReference type="NCBIfam" id="TIGR01044">
    <property type="entry name" value="rplV_bact"/>
    <property type="match status" value="1"/>
</dbReference>
<proteinExistence type="inferred from homology"/>
<evidence type="ECO:0000256" key="1">
    <source>
        <dbReference type="ARBA" id="ARBA00009451"/>
    </source>
</evidence>
<feature type="region of interest" description="Disordered" evidence="11">
    <location>
        <begin position="108"/>
        <end position="146"/>
    </location>
</feature>
<dbReference type="GO" id="GO:0003735">
    <property type="term" value="F:structural constituent of ribosome"/>
    <property type="evidence" value="ECO:0007669"/>
    <property type="project" value="InterPro"/>
</dbReference>
<comment type="function">
    <text evidence="7 10">This protein binds specifically to 23S rRNA; its binding is stimulated by other ribosomal proteins, e.g., L4, L17, and L20. It is important during the early stages of 50S assembly. It makes multiple contacts with different domains of the 23S rRNA in the assembled 50S subunit and ribosome.</text>
</comment>
<evidence type="ECO:0000256" key="7">
    <source>
        <dbReference type="HAMAP-Rule" id="MF_01331"/>
    </source>
</evidence>
<dbReference type="CDD" id="cd00336">
    <property type="entry name" value="Ribosomal_L22"/>
    <property type="match status" value="1"/>
</dbReference>
<name>A0A7W8DIP6_9BACT</name>
<dbReference type="InterPro" id="IPR005727">
    <property type="entry name" value="Ribosomal_uL22_bac/chlpt-type"/>
</dbReference>
<evidence type="ECO:0000313" key="12">
    <source>
        <dbReference type="EMBL" id="MBB5031293.1"/>
    </source>
</evidence>
<dbReference type="InterPro" id="IPR036394">
    <property type="entry name" value="Ribosomal_uL22_sf"/>
</dbReference>
<keyword evidence="5 7" id="KW-0687">Ribonucleoprotein</keyword>
<dbReference type="GO" id="GO:0022625">
    <property type="term" value="C:cytosolic large ribosomal subunit"/>
    <property type="evidence" value="ECO:0007669"/>
    <property type="project" value="TreeGrafter"/>
</dbReference>
<comment type="similarity">
    <text evidence="1 7 8">Belongs to the universal ribosomal protein uL22 family.</text>
</comment>
<comment type="caution">
    <text evidence="12">The sequence shown here is derived from an EMBL/GenBank/DDBJ whole genome shotgun (WGS) entry which is preliminary data.</text>
</comment>
<dbReference type="Gene3D" id="3.90.470.10">
    <property type="entry name" value="Ribosomal protein L22/L17"/>
    <property type="match status" value="1"/>
</dbReference>
<comment type="subunit">
    <text evidence="7 9">Part of the 50S ribosomal subunit.</text>
</comment>
<dbReference type="GO" id="GO:0006412">
    <property type="term" value="P:translation"/>
    <property type="evidence" value="ECO:0007669"/>
    <property type="project" value="UniProtKB-UniRule"/>
</dbReference>
<feature type="compositionally biased region" description="Basic residues" evidence="11">
    <location>
        <begin position="124"/>
        <end position="146"/>
    </location>
</feature>
<dbReference type="PANTHER" id="PTHR13501:SF8">
    <property type="entry name" value="LARGE RIBOSOMAL SUBUNIT PROTEIN UL22M"/>
    <property type="match status" value="1"/>
</dbReference>
<evidence type="ECO:0000256" key="3">
    <source>
        <dbReference type="ARBA" id="ARBA00022884"/>
    </source>
</evidence>
<comment type="function">
    <text evidence="7">The globular domain of the protein is located near the polypeptide exit tunnel on the outside of the subunit, while an extended beta-hairpin is found that lines the wall of the exit tunnel in the center of the 70S ribosome.</text>
</comment>
<protein>
    <recommendedName>
        <fullName evidence="6 7">Large ribosomal subunit protein uL22</fullName>
    </recommendedName>
</protein>
<gene>
    <name evidence="7" type="primary">rplV</name>
    <name evidence="12" type="ORF">HNQ65_000847</name>
</gene>
<keyword evidence="3 7" id="KW-0694">RNA-binding</keyword>